<dbReference type="GO" id="GO:0061630">
    <property type="term" value="F:ubiquitin protein ligase activity"/>
    <property type="evidence" value="ECO:0007669"/>
    <property type="project" value="TreeGrafter"/>
</dbReference>
<reference evidence="3" key="1">
    <citation type="submission" date="2021-05" db="EMBL/GenBank/DDBJ databases">
        <title>The genome of the haptophyte Pavlova lutheri (Diacronema luteri, Pavlovales) - a model for lipid biosynthesis in eukaryotic algae.</title>
        <authorList>
            <person name="Hulatt C.J."/>
            <person name="Posewitz M.C."/>
        </authorList>
    </citation>
    <scope>NUCLEOTIDE SEQUENCE</scope>
    <source>
        <strain evidence="3">NIVA-4/92</strain>
    </source>
</reference>
<organism evidence="3 4">
    <name type="scientific">Diacronema lutheri</name>
    <name type="common">Unicellular marine alga</name>
    <name type="synonym">Monochrysis lutheri</name>
    <dbReference type="NCBI Taxonomy" id="2081491"/>
    <lineage>
        <taxon>Eukaryota</taxon>
        <taxon>Haptista</taxon>
        <taxon>Haptophyta</taxon>
        <taxon>Pavlovophyceae</taxon>
        <taxon>Pavlovales</taxon>
        <taxon>Pavlovaceae</taxon>
        <taxon>Diacronema</taxon>
    </lineage>
</organism>
<gene>
    <name evidence="3" type="ORF">KFE25_010559</name>
</gene>
<dbReference type="Gene3D" id="3.30.40.10">
    <property type="entry name" value="Zinc/RING finger domain, C3HC4 (zinc finger)"/>
    <property type="match status" value="1"/>
</dbReference>
<dbReference type="EMBL" id="JAGTXO010000026">
    <property type="protein sequence ID" value="KAG8461372.1"/>
    <property type="molecule type" value="Genomic_DNA"/>
</dbReference>
<protein>
    <recommendedName>
        <fullName evidence="2">RING-type domain-containing protein</fullName>
    </recommendedName>
</protein>
<dbReference type="AlphaFoldDB" id="A0A8J5XHZ6"/>
<name>A0A8J5XHZ6_DIALT</name>
<dbReference type="GO" id="GO:0005634">
    <property type="term" value="C:nucleus"/>
    <property type="evidence" value="ECO:0007669"/>
    <property type="project" value="TreeGrafter"/>
</dbReference>
<proteinExistence type="predicted"/>
<dbReference type="OrthoDB" id="6050183at2759"/>
<dbReference type="GO" id="GO:0005886">
    <property type="term" value="C:plasma membrane"/>
    <property type="evidence" value="ECO:0007669"/>
    <property type="project" value="TreeGrafter"/>
</dbReference>
<evidence type="ECO:0000313" key="3">
    <source>
        <dbReference type="EMBL" id="KAG8461372.1"/>
    </source>
</evidence>
<dbReference type="GO" id="GO:0008270">
    <property type="term" value="F:zinc ion binding"/>
    <property type="evidence" value="ECO:0007669"/>
    <property type="project" value="UniProtKB-KW"/>
</dbReference>
<keyword evidence="1" id="KW-0863">Zinc-finger</keyword>
<feature type="domain" description="RING-type" evidence="2">
    <location>
        <begin position="224"/>
        <end position="273"/>
    </location>
</feature>
<accession>A0A8J5XHZ6</accession>
<dbReference type="InterPro" id="IPR013083">
    <property type="entry name" value="Znf_RING/FYVE/PHD"/>
</dbReference>
<evidence type="ECO:0000259" key="2">
    <source>
        <dbReference type="PROSITE" id="PS50089"/>
    </source>
</evidence>
<evidence type="ECO:0000313" key="4">
    <source>
        <dbReference type="Proteomes" id="UP000751190"/>
    </source>
</evidence>
<dbReference type="PROSITE" id="PS50089">
    <property type="entry name" value="ZF_RING_2"/>
    <property type="match status" value="1"/>
</dbReference>
<dbReference type="Proteomes" id="UP000751190">
    <property type="component" value="Unassembled WGS sequence"/>
</dbReference>
<evidence type="ECO:0000256" key="1">
    <source>
        <dbReference type="PROSITE-ProRule" id="PRU00175"/>
    </source>
</evidence>
<dbReference type="OMA" id="TWLEFQP"/>
<dbReference type="PANTHER" id="PTHR45943">
    <property type="entry name" value="E3 UBIQUITIN-PROTEIN LIGASE MYCBP2"/>
    <property type="match status" value="1"/>
</dbReference>
<keyword evidence="1" id="KW-0479">Metal-binding</keyword>
<keyword evidence="1" id="KW-0862">Zinc</keyword>
<dbReference type="SUPFAM" id="SSF57850">
    <property type="entry name" value="RING/U-box"/>
    <property type="match status" value="1"/>
</dbReference>
<comment type="caution">
    <text evidence="3">The sequence shown here is derived from an EMBL/GenBank/DDBJ whole genome shotgun (WGS) entry which is preliminary data.</text>
</comment>
<dbReference type="PANTHER" id="PTHR45943:SF2">
    <property type="entry name" value="RING-TYPE DOMAIN-CONTAINING PROTEIN"/>
    <property type="match status" value="1"/>
</dbReference>
<keyword evidence="4" id="KW-1185">Reference proteome</keyword>
<sequence>MATVEEDAALSGLDFVVVRCPAGCGTLVDLGPPEWHTGIPGFDRTPPKAFVGAGLRGESARHFATHRFRCPGCSKDFCGSCRTAPYHAGLTCEEHASPKCVLCDEAPQLASRGVPRADEATVSQMCAALVARGWECAGAVEKRELAQLYSRLVTACAECAIVAAREACALVLPCGHACAGVAGESAGEHLGCLREGCAHQLLHSGGPAPAYGDDAAAGGSQLACYACHEPLRRLAAIRLPCAHLIHRSCAASIIASPSGPHITFAHLNCPACRGSRKRPARAVGLDHPALRASLEPHLALRSAVVRCAKRQLRERASAAEKAQVQPGGEHDGRVLDFALEAWTFFRCERCDDVFCGGARRCVEGAGARAPAGAADGGGDTAQPTHRRLCESCASIGSLCTRGHDPSFLSWKCTYCCSVARWFCWGHTHMCDSCHTHVEAGTLRWAAGTGCALAERCPLGVSHGPHGTQFSLGCSACRP</sequence>
<dbReference type="InterPro" id="IPR001841">
    <property type="entry name" value="Znf_RING"/>
</dbReference>